<organism evidence="2">
    <name type="scientific">uncultured prokaryote</name>
    <dbReference type="NCBI Taxonomy" id="198431"/>
    <lineage>
        <taxon>unclassified sequences</taxon>
        <taxon>environmental samples</taxon>
    </lineage>
</organism>
<dbReference type="AlphaFoldDB" id="A0A0H5Q1G0"/>
<reference evidence="2" key="2">
    <citation type="submission" date="2015-07" db="EMBL/GenBank/DDBJ databases">
        <title>Plasmids, circular viruses and viroids from rat gut.</title>
        <authorList>
            <person name="Jorgensen T.J."/>
            <person name="Hansen M.A."/>
            <person name="Xu Z."/>
            <person name="Tabak M.A."/>
            <person name="Sorensen S.J."/>
            <person name="Hansen L.H."/>
        </authorList>
    </citation>
    <scope>NUCLEOTIDE SEQUENCE</scope>
    <source>
        <strain evidence="2">RGRH0563</strain>
    </source>
</reference>
<sequence length="41" mass="4389">MAEPDSEESIPYAEPLDGSDDNIPLAEPVEETDGIPYATPI</sequence>
<name>A0A0H5Q1G0_9ZZZZ</name>
<dbReference type="EMBL" id="LN853195">
    <property type="protein sequence ID" value="CRY95245.1"/>
    <property type="molecule type" value="Genomic_DNA"/>
</dbReference>
<evidence type="ECO:0000313" key="2">
    <source>
        <dbReference type="EMBL" id="CRY95245.1"/>
    </source>
</evidence>
<feature type="region of interest" description="Disordered" evidence="1">
    <location>
        <begin position="1"/>
        <end position="41"/>
    </location>
</feature>
<proteinExistence type="predicted"/>
<accession>A0A0H5Q1G0</accession>
<evidence type="ECO:0000256" key="1">
    <source>
        <dbReference type="SAM" id="MobiDB-lite"/>
    </source>
</evidence>
<protein>
    <submittedName>
        <fullName evidence="2">Uncharacterized protein</fullName>
    </submittedName>
</protein>
<reference evidence="2" key="1">
    <citation type="submission" date="2015-06" db="EMBL/GenBank/DDBJ databases">
        <authorList>
            <person name="Joergensen T."/>
        </authorList>
    </citation>
    <scope>NUCLEOTIDE SEQUENCE</scope>
    <source>
        <strain evidence="2">RGRH0563</strain>
    </source>
</reference>